<proteinExistence type="predicted"/>
<dbReference type="OrthoDB" id="1778694at2"/>
<dbReference type="RefSeq" id="WP_133527597.1">
    <property type="nucleotide sequence ID" value="NZ_CALCQM010000081.1"/>
</dbReference>
<evidence type="ECO:0000256" key="2">
    <source>
        <dbReference type="SAM" id="Phobius"/>
    </source>
</evidence>
<feature type="transmembrane region" description="Helical" evidence="2">
    <location>
        <begin position="7"/>
        <end position="25"/>
    </location>
</feature>
<keyword evidence="4" id="KW-1185">Reference proteome</keyword>
<feature type="region of interest" description="Disordered" evidence="1">
    <location>
        <begin position="159"/>
        <end position="178"/>
    </location>
</feature>
<gene>
    <name evidence="3" type="ORF">EV211_10324</name>
</gene>
<keyword evidence="2" id="KW-0812">Transmembrane</keyword>
<evidence type="ECO:0000313" key="3">
    <source>
        <dbReference type="EMBL" id="TDP59603.1"/>
    </source>
</evidence>
<name>A0A4R6QCL3_9FIRM</name>
<protein>
    <submittedName>
        <fullName evidence="3">Uncharacterized protein</fullName>
    </submittedName>
</protein>
<comment type="caution">
    <text evidence="3">The sequence shown here is derived from an EMBL/GenBank/DDBJ whole genome shotgun (WGS) entry which is preliminary data.</text>
</comment>
<organism evidence="3 4">
    <name type="scientific">Aminicella lysinilytica</name>
    <dbReference type="NCBI Taxonomy" id="433323"/>
    <lineage>
        <taxon>Bacteria</taxon>
        <taxon>Bacillati</taxon>
        <taxon>Bacillota</taxon>
        <taxon>Clostridia</taxon>
        <taxon>Peptostreptococcales</taxon>
        <taxon>Anaerovoracaceae</taxon>
        <taxon>Aminicella</taxon>
    </lineage>
</organism>
<dbReference type="Proteomes" id="UP000295500">
    <property type="component" value="Unassembled WGS sequence"/>
</dbReference>
<accession>A0A4R6QCL3</accession>
<dbReference type="EMBL" id="SNXO01000003">
    <property type="protein sequence ID" value="TDP59603.1"/>
    <property type="molecule type" value="Genomic_DNA"/>
</dbReference>
<keyword evidence="2" id="KW-1133">Transmembrane helix</keyword>
<feature type="transmembrane region" description="Helical" evidence="2">
    <location>
        <begin position="31"/>
        <end position="50"/>
    </location>
</feature>
<keyword evidence="2" id="KW-0472">Membrane</keyword>
<dbReference type="AlphaFoldDB" id="A0A4R6QCL3"/>
<evidence type="ECO:0000313" key="4">
    <source>
        <dbReference type="Proteomes" id="UP000295500"/>
    </source>
</evidence>
<reference evidence="3 4" key="1">
    <citation type="submission" date="2019-03" db="EMBL/GenBank/DDBJ databases">
        <title>Genomic Encyclopedia of Type Strains, Phase IV (KMG-IV): sequencing the most valuable type-strain genomes for metagenomic binning, comparative biology and taxonomic classification.</title>
        <authorList>
            <person name="Goeker M."/>
        </authorList>
    </citation>
    <scope>NUCLEOTIDE SEQUENCE [LARGE SCALE GENOMIC DNA]</scope>
    <source>
        <strain evidence="3 4">DSM 28287</strain>
    </source>
</reference>
<sequence length="178" mass="20266">MDKAYKVIGILKWTCFLLGAVMWYFTRDSFGSIIAICLGVAATVSFWLLMRKEETRLIGQNIAMSIREAINETAQIESFIEIKKMKGGIIARVYLINAREMAATVQRAIKNKIDGSIFKKYILVMQMTDMASKDDLASTQRFLNDQLLRQLVGSDDKPDLKAEVKKTDNDEIKDRKES</sequence>
<evidence type="ECO:0000256" key="1">
    <source>
        <dbReference type="SAM" id="MobiDB-lite"/>
    </source>
</evidence>